<proteinExistence type="predicted"/>
<dbReference type="PANTHER" id="PTHR43441">
    <property type="entry name" value="RIBOSOMAL-PROTEIN-SERINE ACETYLTRANSFERASE"/>
    <property type="match status" value="1"/>
</dbReference>
<dbReference type="PATRIC" id="fig|1392.242.peg.5987"/>
<dbReference type="RefSeq" id="WP_047956752.1">
    <property type="nucleotide sequence ID" value="NZ_LDPG01000009.1"/>
</dbReference>
<organism evidence="2 3">
    <name type="scientific">Bacillus anthracis</name>
    <name type="common">anthrax bacterium</name>
    <dbReference type="NCBI Taxonomy" id="1392"/>
    <lineage>
        <taxon>Bacteria</taxon>
        <taxon>Bacillati</taxon>
        <taxon>Bacillota</taxon>
        <taxon>Bacilli</taxon>
        <taxon>Bacillales</taxon>
        <taxon>Bacillaceae</taxon>
        <taxon>Bacillus</taxon>
        <taxon>Bacillus cereus group</taxon>
    </lineage>
</organism>
<gene>
    <name evidence="2" type="ORF">ABW01_14720</name>
</gene>
<dbReference type="AlphaFoldDB" id="A0A0J1HWB5"/>
<sequence length="184" mass="21470">MFTLRVDDEIELQLLEKHHKEELYQLINQNRNHLRRWLPWVDGTKSADAYNEICPMWLKKFAEGDGFESGIRYKGKLVGMVGIHPVSWGKKAASLGYYLAEDASGKGIMTRSVKAVLHYAFENLKLNKMEIRCGVENVKSRAIPERLKFKLDGILRDEEWLYDHFHDIAVYSLLASEWKEIQDK</sequence>
<protein>
    <submittedName>
        <fullName evidence="2">Alanine acetyltransferase</fullName>
    </submittedName>
</protein>
<dbReference type="FunFam" id="3.40.630.30:FF:000130">
    <property type="entry name" value="Putative ribosomal-protein-serine acetyltransferase"/>
    <property type="match status" value="1"/>
</dbReference>
<accession>A0A0J1HWB5</accession>
<dbReference type="Gene3D" id="3.40.630.30">
    <property type="match status" value="1"/>
</dbReference>
<evidence type="ECO:0000313" key="3">
    <source>
        <dbReference type="Proteomes" id="UP000035904"/>
    </source>
</evidence>
<dbReference type="InterPro" id="IPR000182">
    <property type="entry name" value="GNAT_dom"/>
</dbReference>
<dbReference type="eggNOG" id="COG1670">
    <property type="taxonomic scope" value="Bacteria"/>
</dbReference>
<dbReference type="GO" id="GO:0005737">
    <property type="term" value="C:cytoplasm"/>
    <property type="evidence" value="ECO:0007669"/>
    <property type="project" value="TreeGrafter"/>
</dbReference>
<dbReference type="PANTHER" id="PTHR43441:SF12">
    <property type="entry name" value="RIBOSOMAL N-ACETYLTRANSFERASE YDAF-RELATED"/>
    <property type="match status" value="1"/>
</dbReference>
<reference evidence="2 3" key="1">
    <citation type="submission" date="2015-05" db="EMBL/GenBank/DDBJ databases">
        <title>Whole genome sequence and identification of bacterial endophytes from Costus igneus.</title>
        <authorList>
            <person name="Lee Y.P."/>
            <person name="Gan H.M."/>
            <person name="Eng W."/>
            <person name="Wheatley M.S."/>
            <person name="Caraballo A."/>
            <person name="Polter S."/>
            <person name="Savka M.A."/>
            <person name="Hudson A.O."/>
        </authorList>
    </citation>
    <scope>NUCLEOTIDE SEQUENCE [LARGE SCALE GENOMIC DNA]</scope>
    <source>
        <strain evidence="2 3">RIT375</strain>
    </source>
</reference>
<dbReference type="GO" id="GO:0008999">
    <property type="term" value="F:protein-N-terminal-alanine acetyltransferase activity"/>
    <property type="evidence" value="ECO:0007669"/>
    <property type="project" value="TreeGrafter"/>
</dbReference>
<dbReference type="Pfam" id="PF13302">
    <property type="entry name" value="Acetyltransf_3"/>
    <property type="match status" value="1"/>
</dbReference>
<dbReference type="EMBL" id="LDPG01000009">
    <property type="protein sequence ID" value="KLV18001.1"/>
    <property type="molecule type" value="Genomic_DNA"/>
</dbReference>
<evidence type="ECO:0000313" key="2">
    <source>
        <dbReference type="EMBL" id="KLV18001.1"/>
    </source>
</evidence>
<dbReference type="SUPFAM" id="SSF55729">
    <property type="entry name" value="Acyl-CoA N-acyltransferases (Nat)"/>
    <property type="match status" value="1"/>
</dbReference>
<feature type="domain" description="N-acetyltransferase" evidence="1">
    <location>
        <begin position="21"/>
        <end position="177"/>
    </location>
</feature>
<keyword evidence="2" id="KW-0808">Transferase</keyword>
<dbReference type="InterPro" id="IPR016181">
    <property type="entry name" value="Acyl_CoA_acyltransferase"/>
</dbReference>
<dbReference type="InterPro" id="IPR051908">
    <property type="entry name" value="Ribosomal_N-acetyltransferase"/>
</dbReference>
<dbReference type="PROSITE" id="PS51186">
    <property type="entry name" value="GNAT"/>
    <property type="match status" value="1"/>
</dbReference>
<dbReference type="Proteomes" id="UP000035904">
    <property type="component" value="Unassembled WGS sequence"/>
</dbReference>
<evidence type="ECO:0000259" key="1">
    <source>
        <dbReference type="PROSITE" id="PS51186"/>
    </source>
</evidence>
<dbReference type="GO" id="GO:1990189">
    <property type="term" value="F:protein N-terminal-serine acetyltransferase activity"/>
    <property type="evidence" value="ECO:0007669"/>
    <property type="project" value="TreeGrafter"/>
</dbReference>
<name>A0A0J1HWB5_BACAN</name>
<comment type="caution">
    <text evidence="2">The sequence shown here is derived from an EMBL/GenBank/DDBJ whole genome shotgun (WGS) entry which is preliminary data.</text>
</comment>